<proteinExistence type="predicted"/>
<organism evidence="1 2">
    <name type="scientific">Hygrophoropsis aurantiaca</name>
    <dbReference type="NCBI Taxonomy" id="72124"/>
    <lineage>
        <taxon>Eukaryota</taxon>
        <taxon>Fungi</taxon>
        <taxon>Dikarya</taxon>
        <taxon>Basidiomycota</taxon>
        <taxon>Agaricomycotina</taxon>
        <taxon>Agaricomycetes</taxon>
        <taxon>Agaricomycetidae</taxon>
        <taxon>Boletales</taxon>
        <taxon>Coniophorineae</taxon>
        <taxon>Hygrophoropsidaceae</taxon>
        <taxon>Hygrophoropsis</taxon>
    </lineage>
</organism>
<sequence length="82" mass="9504">MQLYLFLCLLLYRCSSPKSKSIFALASASGLRPVTQRSSRPRVNFEPLVLWVSGSEVSRQDCRVESQAIRRKDFRDYHHDIS</sequence>
<evidence type="ECO:0000313" key="2">
    <source>
        <dbReference type="Proteomes" id="UP000790377"/>
    </source>
</evidence>
<protein>
    <submittedName>
        <fullName evidence="1">Uncharacterized protein</fullName>
    </submittedName>
</protein>
<gene>
    <name evidence="1" type="ORF">BJ138DRAFT_1157565</name>
</gene>
<name>A0ACB8A5X1_9AGAM</name>
<comment type="caution">
    <text evidence="1">The sequence shown here is derived from an EMBL/GenBank/DDBJ whole genome shotgun (WGS) entry which is preliminary data.</text>
</comment>
<dbReference type="EMBL" id="MU267819">
    <property type="protein sequence ID" value="KAH7908479.1"/>
    <property type="molecule type" value="Genomic_DNA"/>
</dbReference>
<reference evidence="1" key="1">
    <citation type="journal article" date="2021" name="New Phytol.">
        <title>Evolutionary innovations through gain and loss of genes in the ectomycorrhizal Boletales.</title>
        <authorList>
            <person name="Wu G."/>
            <person name="Miyauchi S."/>
            <person name="Morin E."/>
            <person name="Kuo A."/>
            <person name="Drula E."/>
            <person name="Varga T."/>
            <person name="Kohler A."/>
            <person name="Feng B."/>
            <person name="Cao Y."/>
            <person name="Lipzen A."/>
            <person name="Daum C."/>
            <person name="Hundley H."/>
            <person name="Pangilinan J."/>
            <person name="Johnson J."/>
            <person name="Barry K."/>
            <person name="LaButti K."/>
            <person name="Ng V."/>
            <person name="Ahrendt S."/>
            <person name="Min B."/>
            <person name="Choi I.G."/>
            <person name="Park H."/>
            <person name="Plett J.M."/>
            <person name="Magnuson J."/>
            <person name="Spatafora J.W."/>
            <person name="Nagy L.G."/>
            <person name="Henrissat B."/>
            <person name="Grigoriev I.V."/>
            <person name="Yang Z.L."/>
            <person name="Xu J."/>
            <person name="Martin F.M."/>
        </authorList>
    </citation>
    <scope>NUCLEOTIDE SEQUENCE</scope>
    <source>
        <strain evidence="1">ATCC 28755</strain>
    </source>
</reference>
<accession>A0ACB8A5X1</accession>
<keyword evidence="2" id="KW-1185">Reference proteome</keyword>
<evidence type="ECO:0000313" key="1">
    <source>
        <dbReference type="EMBL" id="KAH7908479.1"/>
    </source>
</evidence>
<dbReference type="Proteomes" id="UP000790377">
    <property type="component" value="Unassembled WGS sequence"/>
</dbReference>